<name>A0A5D6UUA5_9BACT</name>
<reference evidence="1 2" key="1">
    <citation type="submission" date="2019-08" db="EMBL/GenBank/DDBJ databases">
        <authorList>
            <person name="Seo M.-J."/>
        </authorList>
    </citation>
    <scope>NUCLEOTIDE SEQUENCE [LARGE SCALE GENOMIC DNA]</scope>
    <source>
        <strain evidence="1 2">KIGAM108</strain>
    </source>
</reference>
<dbReference type="InterPro" id="IPR025631">
    <property type="entry name" value="Porin_10"/>
</dbReference>
<dbReference type="Pfam" id="PF14121">
    <property type="entry name" value="Porin_10"/>
    <property type="match status" value="1"/>
</dbReference>
<comment type="caution">
    <text evidence="1">The sequence shown here is derived from an EMBL/GenBank/DDBJ whole genome shotgun (WGS) entry which is preliminary data.</text>
</comment>
<protein>
    <recommendedName>
        <fullName evidence="3">Porin</fullName>
    </recommendedName>
</protein>
<dbReference type="EMBL" id="VTHL01000022">
    <property type="protein sequence ID" value="TYZ06680.1"/>
    <property type="molecule type" value="Genomic_DNA"/>
</dbReference>
<evidence type="ECO:0008006" key="3">
    <source>
        <dbReference type="Google" id="ProtNLM"/>
    </source>
</evidence>
<evidence type="ECO:0000313" key="2">
    <source>
        <dbReference type="Proteomes" id="UP000322791"/>
    </source>
</evidence>
<evidence type="ECO:0000313" key="1">
    <source>
        <dbReference type="EMBL" id="TYZ06680.1"/>
    </source>
</evidence>
<gene>
    <name evidence="1" type="ORF">FY528_17600</name>
</gene>
<sequence length="658" mass="75431">MLSDLFALFSLRRKGLSATRWYAGLLAVLVGLVLGGPAHAQIIDDSTKVLYGPLTTRIIRERDVLRDLTEGQTVDTTLTTFHNLRYWLPDSSFYQDLGNLGTASRRLLWQMPTQIGARLGRNAFDRYAPNPANIPYYDTRSPFTYFRYLQSNLGEQIFELTHSRSFKKLANVGITYNRVASNKVLASTPRQGMVRHSTIMLFGRYQSEDERYHLLANYLITRHEAVEQGGIKPQPGDPTRNLPRDSTLRQLFDYQREEVWLSQALSRDNRDDVHLTQTYRLLSKGLTAYHTLDYNRQRVRYDDDAIPYDNAGNILYYPRALANRQTRYDSTATGDSTTYRQLDNTVGVLGHTDAVDYRLYGRYRNARLASRSMVNEDESEQTGARTLNQVFLGGTAAFRYRQFAIETAGEYKLADEYWVRASATLGPLTAEISSISYAPTLTQQQLSGNHYAWDHVTEGNTFRNTKANQLLVRAEQKLGSQHIWAEGAIVDLTDLVFYNEAAVPEQLQEARRLFIGRLRHHVRLGKFRADHEATLTGGGDQPGLRIPALVANSRIAYQGYLFKKALFGQVGLETYFQSRWRPYDYSPSTQQFYVQNTFTSRSYPLMDVFVSGDIKAVTFFLKLAYLNQGLYRNGYFATPYYTGNPRSFQFGLRWNFFD</sequence>
<keyword evidence="2" id="KW-1185">Reference proteome</keyword>
<dbReference type="Proteomes" id="UP000322791">
    <property type="component" value="Unassembled WGS sequence"/>
</dbReference>
<accession>A0A5D6UUA5</accession>
<dbReference type="AlphaFoldDB" id="A0A5D6UUA5"/>
<organism evidence="1 2">
    <name type="scientific">Hymenobacter lutimineralis</name>
    <dbReference type="NCBI Taxonomy" id="2606448"/>
    <lineage>
        <taxon>Bacteria</taxon>
        <taxon>Pseudomonadati</taxon>
        <taxon>Bacteroidota</taxon>
        <taxon>Cytophagia</taxon>
        <taxon>Cytophagales</taxon>
        <taxon>Hymenobacteraceae</taxon>
        <taxon>Hymenobacter</taxon>
    </lineage>
</organism>
<proteinExistence type="predicted"/>